<evidence type="ECO:0000313" key="1">
    <source>
        <dbReference type="EMBL" id="PIP85513.1"/>
    </source>
</evidence>
<dbReference type="AlphaFoldDB" id="A0A2H0DTK6"/>
<dbReference type="SUPFAM" id="SSF81593">
    <property type="entry name" value="Nucleotidyltransferase substrate binding subunit/domain"/>
    <property type="match status" value="1"/>
</dbReference>
<dbReference type="InterPro" id="IPR010235">
    <property type="entry name" value="HepT"/>
</dbReference>
<dbReference type="Proteomes" id="UP000231136">
    <property type="component" value="Unassembled WGS sequence"/>
</dbReference>
<gene>
    <name evidence="1" type="ORF">COW83_03780</name>
</gene>
<dbReference type="NCBIfam" id="TIGR01987">
    <property type="entry name" value="HI0074"/>
    <property type="match status" value="1"/>
</dbReference>
<reference evidence="1 2" key="1">
    <citation type="submission" date="2017-09" db="EMBL/GenBank/DDBJ databases">
        <title>Depth-based differentiation of microbial function through sediment-hosted aquifers and enrichment of novel symbionts in the deep terrestrial subsurface.</title>
        <authorList>
            <person name="Probst A.J."/>
            <person name="Ladd B."/>
            <person name="Jarett J.K."/>
            <person name="Geller-Mcgrath D.E."/>
            <person name="Sieber C.M."/>
            <person name="Emerson J.B."/>
            <person name="Anantharaman K."/>
            <person name="Thomas B.C."/>
            <person name="Malmstrom R."/>
            <person name="Stieglmeier M."/>
            <person name="Klingl A."/>
            <person name="Woyke T."/>
            <person name="Ryan C.M."/>
            <person name="Banfield J.F."/>
        </authorList>
    </citation>
    <scope>NUCLEOTIDE SEQUENCE [LARGE SCALE GENOMIC DNA]</scope>
    <source>
        <strain evidence="1">CG22_combo_CG10-13_8_21_14_all_43_12</strain>
    </source>
</reference>
<dbReference type="GO" id="GO:0016740">
    <property type="term" value="F:transferase activity"/>
    <property type="evidence" value="ECO:0007669"/>
    <property type="project" value="UniProtKB-KW"/>
</dbReference>
<protein>
    <submittedName>
        <fullName evidence="1">Nucleotidyltransferase</fullName>
    </submittedName>
</protein>
<dbReference type="Pfam" id="PF08780">
    <property type="entry name" value="NTase_sub_bind"/>
    <property type="match status" value="1"/>
</dbReference>
<accession>A0A2H0DTK6</accession>
<keyword evidence="1" id="KW-0808">Transferase</keyword>
<sequence length="127" mass="14810">MKADLIKFNDLKEAILKLNEGLKERKSELERDGVLQRFEFTFELAWKVVQEYAKYQGVEVASPREAIRVGAELSIIEDPDKWFVDLQNRNLTTHIYDAEMAEKIFQEVNGFAQRVSQMVVEIEKSDI</sequence>
<dbReference type="Gene3D" id="1.20.120.330">
    <property type="entry name" value="Nucleotidyltransferases domain 2"/>
    <property type="match status" value="1"/>
</dbReference>
<evidence type="ECO:0000313" key="2">
    <source>
        <dbReference type="Proteomes" id="UP000231136"/>
    </source>
</evidence>
<dbReference type="EMBL" id="PCTR01000117">
    <property type="protein sequence ID" value="PIP85513.1"/>
    <property type="molecule type" value="Genomic_DNA"/>
</dbReference>
<proteinExistence type="predicted"/>
<comment type="caution">
    <text evidence="1">The sequence shown here is derived from an EMBL/GenBank/DDBJ whole genome shotgun (WGS) entry which is preliminary data.</text>
</comment>
<name>A0A2H0DTK6_9BACT</name>
<organism evidence="1 2">
    <name type="scientific">Candidatus Collierbacteria bacterium CG22_combo_CG10-13_8_21_14_all_43_12</name>
    <dbReference type="NCBI Taxonomy" id="1974537"/>
    <lineage>
        <taxon>Bacteria</taxon>
        <taxon>Candidatus Collieribacteriota</taxon>
    </lineage>
</organism>